<accession>A0ABQ9ZYP4</accession>
<dbReference type="Proteomes" id="UP001234178">
    <property type="component" value="Unassembled WGS sequence"/>
</dbReference>
<dbReference type="EMBL" id="JAOYFB010000036">
    <property type="protein sequence ID" value="KAK4018022.1"/>
    <property type="molecule type" value="Genomic_DNA"/>
</dbReference>
<sequence length="88" mass="8865">MAIIVVTGSTGGSRRDPSISSLAAGDGPTSGGEDQQEKDSGCDPSDLWMLSPSAASVLCGHLPITSGHHSQHHLQPIDVTATSWGGAA</sequence>
<evidence type="ECO:0000256" key="1">
    <source>
        <dbReference type="SAM" id="MobiDB-lite"/>
    </source>
</evidence>
<gene>
    <name evidence="2" type="ORF">OUZ56_000092</name>
</gene>
<keyword evidence="3" id="KW-1185">Reference proteome</keyword>
<evidence type="ECO:0000313" key="2">
    <source>
        <dbReference type="EMBL" id="KAK4018022.1"/>
    </source>
</evidence>
<name>A0ABQ9ZYP4_9CRUS</name>
<feature type="region of interest" description="Disordered" evidence="1">
    <location>
        <begin position="1"/>
        <end position="47"/>
    </location>
</feature>
<protein>
    <submittedName>
        <fullName evidence="2">Uncharacterized protein</fullName>
    </submittedName>
</protein>
<evidence type="ECO:0000313" key="3">
    <source>
        <dbReference type="Proteomes" id="UP001234178"/>
    </source>
</evidence>
<organism evidence="2 3">
    <name type="scientific">Daphnia magna</name>
    <dbReference type="NCBI Taxonomy" id="35525"/>
    <lineage>
        <taxon>Eukaryota</taxon>
        <taxon>Metazoa</taxon>
        <taxon>Ecdysozoa</taxon>
        <taxon>Arthropoda</taxon>
        <taxon>Crustacea</taxon>
        <taxon>Branchiopoda</taxon>
        <taxon>Diplostraca</taxon>
        <taxon>Cladocera</taxon>
        <taxon>Anomopoda</taxon>
        <taxon>Daphniidae</taxon>
        <taxon>Daphnia</taxon>
    </lineage>
</organism>
<reference evidence="2 3" key="1">
    <citation type="journal article" date="2023" name="Nucleic Acids Res.">
        <title>The hologenome of Daphnia magna reveals possible DNA methylation and microbiome-mediated evolution of the host genome.</title>
        <authorList>
            <person name="Chaturvedi A."/>
            <person name="Li X."/>
            <person name="Dhandapani V."/>
            <person name="Marshall H."/>
            <person name="Kissane S."/>
            <person name="Cuenca-Cambronero M."/>
            <person name="Asole G."/>
            <person name="Calvet F."/>
            <person name="Ruiz-Romero M."/>
            <person name="Marangio P."/>
            <person name="Guigo R."/>
            <person name="Rago D."/>
            <person name="Mirbahai L."/>
            <person name="Eastwood N."/>
            <person name="Colbourne J.K."/>
            <person name="Zhou J."/>
            <person name="Mallon E."/>
            <person name="Orsini L."/>
        </authorList>
    </citation>
    <scope>NUCLEOTIDE SEQUENCE [LARGE SCALE GENOMIC DNA]</scope>
    <source>
        <strain evidence="2">LRV0_1</strain>
    </source>
</reference>
<proteinExistence type="predicted"/>
<comment type="caution">
    <text evidence="2">The sequence shown here is derived from an EMBL/GenBank/DDBJ whole genome shotgun (WGS) entry which is preliminary data.</text>
</comment>